<protein>
    <submittedName>
        <fullName evidence="2">Uncharacterized protein</fullName>
    </submittedName>
</protein>
<dbReference type="Proteomes" id="UP000663841">
    <property type="component" value="Unassembled WGS sequence"/>
</dbReference>
<reference evidence="2" key="1">
    <citation type="submission" date="2021-01" db="EMBL/GenBank/DDBJ databases">
        <authorList>
            <person name="Kaushik A."/>
        </authorList>
    </citation>
    <scope>NUCLEOTIDE SEQUENCE</scope>
    <source>
        <strain evidence="2">AG3-T5</strain>
    </source>
</reference>
<evidence type="ECO:0000313" key="2">
    <source>
        <dbReference type="EMBL" id="CAE6458093.1"/>
    </source>
</evidence>
<gene>
    <name evidence="2" type="ORF">RDB_LOCUS143267</name>
</gene>
<name>A0A8H3BHR9_9AGAM</name>
<dbReference type="AlphaFoldDB" id="A0A8H3BHR9"/>
<evidence type="ECO:0000313" key="3">
    <source>
        <dbReference type="Proteomes" id="UP000663841"/>
    </source>
</evidence>
<organism evidence="2 3">
    <name type="scientific">Rhizoctonia solani</name>
    <dbReference type="NCBI Taxonomy" id="456999"/>
    <lineage>
        <taxon>Eukaryota</taxon>
        <taxon>Fungi</taxon>
        <taxon>Dikarya</taxon>
        <taxon>Basidiomycota</taxon>
        <taxon>Agaricomycotina</taxon>
        <taxon>Agaricomycetes</taxon>
        <taxon>Cantharellales</taxon>
        <taxon>Ceratobasidiaceae</taxon>
        <taxon>Rhizoctonia</taxon>
    </lineage>
</organism>
<accession>A0A8H3BHR9</accession>
<evidence type="ECO:0000256" key="1">
    <source>
        <dbReference type="SAM" id="MobiDB-lite"/>
    </source>
</evidence>
<feature type="region of interest" description="Disordered" evidence="1">
    <location>
        <begin position="39"/>
        <end position="60"/>
    </location>
</feature>
<feature type="region of interest" description="Disordered" evidence="1">
    <location>
        <begin position="1"/>
        <end position="25"/>
    </location>
</feature>
<sequence length="88" mass="9834">MSPLIPTNLSNSAKEGRRLGRPNTWSPLDYPEFVWEGMPHNVPATDERLQPKPDQKTTDKVYKKVAYDFCSTGTPPSDSGYQNRHGAG</sequence>
<proteinExistence type="predicted"/>
<comment type="caution">
    <text evidence="2">The sequence shown here is derived from an EMBL/GenBank/DDBJ whole genome shotgun (WGS) entry which is preliminary data.</text>
</comment>
<dbReference type="EMBL" id="CAJMWW010000214">
    <property type="protein sequence ID" value="CAE6458093.1"/>
    <property type="molecule type" value="Genomic_DNA"/>
</dbReference>
<feature type="compositionally biased region" description="Polar residues" evidence="1">
    <location>
        <begin position="1"/>
        <end position="13"/>
    </location>
</feature>
<feature type="compositionally biased region" description="Basic and acidic residues" evidence="1">
    <location>
        <begin position="45"/>
        <end position="60"/>
    </location>
</feature>